<dbReference type="CDD" id="cd00085">
    <property type="entry name" value="HNHc"/>
    <property type="match status" value="1"/>
</dbReference>
<evidence type="ECO:0000313" key="4">
    <source>
        <dbReference type="Proteomes" id="UP000003811"/>
    </source>
</evidence>
<keyword evidence="3" id="KW-0255">Endonuclease</keyword>
<feature type="domain" description="HNH nuclease" evidence="1">
    <location>
        <begin position="38"/>
        <end position="91"/>
    </location>
</feature>
<name>A0A8T8BW83_PSEYM</name>
<gene>
    <name evidence="3" type="ORF">PMA4326_002685</name>
</gene>
<dbReference type="InterPro" id="IPR003615">
    <property type="entry name" value="HNH_nuc"/>
</dbReference>
<dbReference type="GO" id="GO:0004519">
    <property type="term" value="F:endonuclease activity"/>
    <property type="evidence" value="ECO:0007669"/>
    <property type="project" value="UniProtKB-KW"/>
</dbReference>
<evidence type="ECO:0000313" key="3">
    <source>
        <dbReference type="EMBL" id="QHE95640.1"/>
    </source>
</evidence>
<proteinExistence type="predicted"/>
<evidence type="ECO:0000259" key="2">
    <source>
        <dbReference type="Pfam" id="PF20277"/>
    </source>
</evidence>
<dbReference type="InterPro" id="IPR046921">
    <property type="entry name" value="ABC-3C_CTD11"/>
</dbReference>
<sequence>MANARTTFHPEEHSMLYAETGGICPLCARVIIDKKPGSKNPRKFYEVAHIYPLNPTAAQTQALVNHTIPVDINGLDNVICLCPSCHRKYDKDFKIEEYDRLREIKDGFTRDTDARKSISEHSLRIEIKELIESFADLDDESLVAFDLELNAFTLKEKLKKGATNVLKRNIRNDVVGYFVTIRDELRLLEQRDQAAVKMLLNQVNTYFWAMHREHPDNKDVIFNYIAQWISAKSGKSLDVSKIITSFFVQNCEVFDASA</sequence>
<keyword evidence="3" id="KW-0540">Nuclease</keyword>
<reference evidence="3 4" key="1">
    <citation type="journal article" date="2011" name="PLoS Pathog.">
        <title>Dynamic evolution of pathogenicity revealed by sequencing and comparative genomics of 19 Pseudomonas syringae isolates.</title>
        <authorList>
            <person name="Baltrus D.A."/>
            <person name="Nishimura M.T."/>
            <person name="Romanchuk A."/>
            <person name="Chang J.H."/>
            <person name="Mukhtar M.S."/>
            <person name="Cherkis K."/>
            <person name="Roach J."/>
            <person name="Grant S.R."/>
            <person name="Jones C.D."/>
            <person name="Dangl J.L."/>
        </authorList>
    </citation>
    <scope>NUCLEOTIDE SEQUENCE [LARGE SCALE GENOMIC DNA]</scope>
    <source>
        <strain evidence="3 4">ES4326</strain>
    </source>
</reference>
<dbReference type="Pfam" id="PF20277">
    <property type="entry name" value="CTD11"/>
    <property type="match status" value="1"/>
</dbReference>
<dbReference type="Proteomes" id="UP000003811">
    <property type="component" value="Chromosome"/>
</dbReference>
<dbReference type="EMBL" id="CP047260">
    <property type="protein sequence ID" value="QHE95640.1"/>
    <property type="molecule type" value="Genomic_DNA"/>
</dbReference>
<keyword evidence="3" id="KW-0378">Hydrolase</keyword>
<accession>A0A8T8BW83</accession>
<dbReference type="Pfam" id="PF13391">
    <property type="entry name" value="HNH_2"/>
    <property type="match status" value="1"/>
</dbReference>
<feature type="domain" description="ABC-three component systems C-terminal" evidence="2">
    <location>
        <begin position="114"/>
        <end position="254"/>
    </location>
</feature>
<evidence type="ECO:0000259" key="1">
    <source>
        <dbReference type="Pfam" id="PF13391"/>
    </source>
</evidence>
<protein>
    <submittedName>
        <fullName evidence="3">HNH endonuclease</fullName>
    </submittedName>
</protein>
<dbReference type="AlphaFoldDB" id="A0A8T8BW83"/>
<organism evidence="3 4">
    <name type="scientific">Pseudomonas syringae pv. maculicola str. ES4326</name>
    <dbReference type="NCBI Taxonomy" id="629265"/>
    <lineage>
        <taxon>Bacteria</taxon>
        <taxon>Pseudomonadati</taxon>
        <taxon>Pseudomonadota</taxon>
        <taxon>Gammaproteobacteria</taxon>
        <taxon>Pseudomonadales</taxon>
        <taxon>Pseudomonadaceae</taxon>
        <taxon>Pseudomonas</taxon>
    </lineage>
</organism>